<evidence type="ECO:0008006" key="10">
    <source>
        <dbReference type="Google" id="ProtNLM"/>
    </source>
</evidence>
<feature type="transmembrane region" description="Helical" evidence="7">
    <location>
        <begin position="18"/>
        <end position="37"/>
    </location>
</feature>
<feature type="transmembrane region" description="Helical" evidence="7">
    <location>
        <begin position="103"/>
        <end position="121"/>
    </location>
</feature>
<feature type="transmembrane region" description="Helical" evidence="7">
    <location>
        <begin position="405"/>
        <end position="429"/>
    </location>
</feature>
<keyword evidence="3" id="KW-0813">Transport</keyword>
<dbReference type="PRINTS" id="PR01130">
    <property type="entry name" value="DERENTRNSPRT"/>
</dbReference>
<evidence type="ECO:0000313" key="9">
    <source>
        <dbReference type="Proteomes" id="UP000639338"/>
    </source>
</evidence>
<protein>
    <recommendedName>
        <fullName evidence="10">Equilibrative nucleoside transporter</fullName>
    </recommendedName>
</protein>
<comment type="similarity">
    <text evidence="2">Belongs to the SLC29A/ENT transporter (TC 2.A.57) family.</text>
</comment>
<dbReference type="EMBL" id="JACMRX010000002">
    <property type="protein sequence ID" value="KAF7994486.1"/>
    <property type="molecule type" value="Genomic_DNA"/>
</dbReference>
<evidence type="ECO:0000256" key="2">
    <source>
        <dbReference type="ARBA" id="ARBA00007965"/>
    </source>
</evidence>
<keyword evidence="4 7" id="KW-0812">Transmembrane</keyword>
<feature type="transmembrane region" description="Helical" evidence="7">
    <location>
        <begin position="69"/>
        <end position="91"/>
    </location>
</feature>
<evidence type="ECO:0000256" key="4">
    <source>
        <dbReference type="ARBA" id="ARBA00022692"/>
    </source>
</evidence>
<sequence>MTLQNSNTVIHAKDRYNLALYIFFLFGITMDISWTFIVDAQKYWRYKFRNVTSNYIEEEDYSSELQNYFTAYLGVAITIPYTVFVIINIYLNKWISIRIRVITSMLLVFIIFIITTVFVNIETDKWQNEFSIITLITVAGINGVVAIFAGTMVSVVGHFPPKYISSFSQGQSACGIIAAVFQILSLWLSTGPIATGLMYFLIGDFIIIFAFISYIFLEKQEFFKYHMKKEATIKNSDKSIDDTPSSSDNNSVSYMKIFIKIWPYELAMFLTCFITYSVFPGVNSLVKSESSSTSEWSDKYFVPVATFLTFSIGDCFGCLLSCYSSWLKGKPWLLLSISTARFIFIPIFFVCNASADSEKHFPVYITNDFIYMLIMFLFSTSHGFSWSSVFILVPTVVESREQEIASAMIGGFYGLGLSMSSLISIYFLAFL</sequence>
<evidence type="ECO:0000256" key="1">
    <source>
        <dbReference type="ARBA" id="ARBA00004141"/>
    </source>
</evidence>
<proteinExistence type="inferred from homology"/>
<dbReference type="Pfam" id="PF01733">
    <property type="entry name" value="Nucleoside_tran"/>
    <property type="match status" value="1"/>
</dbReference>
<feature type="transmembrane region" description="Helical" evidence="7">
    <location>
        <begin position="332"/>
        <end position="349"/>
    </location>
</feature>
<keyword evidence="5 7" id="KW-1133">Transmembrane helix</keyword>
<feature type="transmembrane region" description="Helical" evidence="7">
    <location>
        <begin position="261"/>
        <end position="280"/>
    </location>
</feature>
<feature type="transmembrane region" description="Helical" evidence="7">
    <location>
        <begin position="369"/>
        <end position="393"/>
    </location>
</feature>
<evidence type="ECO:0000256" key="6">
    <source>
        <dbReference type="ARBA" id="ARBA00023136"/>
    </source>
</evidence>
<dbReference type="InterPro" id="IPR002259">
    <property type="entry name" value="Eqnu_transpt"/>
</dbReference>
<evidence type="ECO:0000256" key="7">
    <source>
        <dbReference type="SAM" id="Phobius"/>
    </source>
</evidence>
<name>A0A834Y0U0_APHGI</name>
<dbReference type="OrthoDB" id="46396at2759"/>
<dbReference type="AlphaFoldDB" id="A0A834Y0U0"/>
<accession>A0A834Y0U0</accession>
<keyword evidence="6 7" id="KW-0472">Membrane</keyword>
<feature type="transmembrane region" description="Helical" evidence="7">
    <location>
        <begin position="300"/>
        <end position="320"/>
    </location>
</feature>
<dbReference type="PANTHER" id="PTHR10332:SF88">
    <property type="entry name" value="EQUILIBRATIVE NUCLEOSIDE TRANSPORTER 1, ISOFORM A"/>
    <property type="match status" value="1"/>
</dbReference>
<keyword evidence="9" id="KW-1185">Reference proteome</keyword>
<dbReference type="Proteomes" id="UP000639338">
    <property type="component" value="Unassembled WGS sequence"/>
</dbReference>
<feature type="transmembrane region" description="Helical" evidence="7">
    <location>
        <begin position="172"/>
        <end position="190"/>
    </location>
</feature>
<dbReference type="PANTHER" id="PTHR10332">
    <property type="entry name" value="EQUILIBRATIVE NUCLEOSIDE TRANSPORTER"/>
    <property type="match status" value="1"/>
</dbReference>
<dbReference type="GO" id="GO:0005886">
    <property type="term" value="C:plasma membrane"/>
    <property type="evidence" value="ECO:0007669"/>
    <property type="project" value="TreeGrafter"/>
</dbReference>
<dbReference type="SUPFAM" id="SSF103473">
    <property type="entry name" value="MFS general substrate transporter"/>
    <property type="match status" value="1"/>
</dbReference>
<organism evidence="8 9">
    <name type="scientific">Aphidius gifuensis</name>
    <name type="common">Parasitoid wasp</name>
    <dbReference type="NCBI Taxonomy" id="684658"/>
    <lineage>
        <taxon>Eukaryota</taxon>
        <taxon>Metazoa</taxon>
        <taxon>Ecdysozoa</taxon>
        <taxon>Arthropoda</taxon>
        <taxon>Hexapoda</taxon>
        <taxon>Insecta</taxon>
        <taxon>Pterygota</taxon>
        <taxon>Neoptera</taxon>
        <taxon>Endopterygota</taxon>
        <taxon>Hymenoptera</taxon>
        <taxon>Apocrita</taxon>
        <taxon>Ichneumonoidea</taxon>
        <taxon>Braconidae</taxon>
        <taxon>Aphidiinae</taxon>
        <taxon>Aphidius</taxon>
    </lineage>
</organism>
<gene>
    <name evidence="8" type="ORF">HCN44_003958</name>
</gene>
<dbReference type="Gene3D" id="1.20.1250.20">
    <property type="entry name" value="MFS general substrate transporter like domains"/>
    <property type="match status" value="1"/>
</dbReference>
<reference evidence="8 9" key="1">
    <citation type="submission" date="2020-08" db="EMBL/GenBank/DDBJ databases">
        <title>Aphidius gifuensis genome sequencing and assembly.</title>
        <authorList>
            <person name="Du Z."/>
        </authorList>
    </citation>
    <scope>NUCLEOTIDE SEQUENCE [LARGE SCALE GENOMIC DNA]</scope>
    <source>
        <strain evidence="8">YNYX2018</strain>
        <tissue evidence="8">Adults</tissue>
    </source>
</reference>
<feature type="transmembrane region" description="Helical" evidence="7">
    <location>
        <begin position="133"/>
        <end position="160"/>
    </location>
</feature>
<dbReference type="GO" id="GO:0005337">
    <property type="term" value="F:nucleoside transmembrane transporter activity"/>
    <property type="evidence" value="ECO:0007669"/>
    <property type="project" value="InterPro"/>
</dbReference>
<evidence type="ECO:0000313" key="8">
    <source>
        <dbReference type="EMBL" id="KAF7994486.1"/>
    </source>
</evidence>
<evidence type="ECO:0000256" key="5">
    <source>
        <dbReference type="ARBA" id="ARBA00022989"/>
    </source>
</evidence>
<evidence type="ECO:0000256" key="3">
    <source>
        <dbReference type="ARBA" id="ARBA00022448"/>
    </source>
</evidence>
<dbReference type="PIRSF" id="PIRSF016379">
    <property type="entry name" value="ENT"/>
    <property type="match status" value="1"/>
</dbReference>
<comment type="subcellular location">
    <subcellularLocation>
        <location evidence="1">Membrane</location>
        <topology evidence="1">Multi-pass membrane protein</topology>
    </subcellularLocation>
</comment>
<comment type="caution">
    <text evidence="8">The sequence shown here is derived from an EMBL/GenBank/DDBJ whole genome shotgun (WGS) entry which is preliminary data.</text>
</comment>
<dbReference type="InterPro" id="IPR036259">
    <property type="entry name" value="MFS_trans_sf"/>
</dbReference>
<feature type="transmembrane region" description="Helical" evidence="7">
    <location>
        <begin position="196"/>
        <end position="217"/>
    </location>
</feature>